<feature type="compositionally biased region" description="Basic and acidic residues" evidence="5">
    <location>
        <begin position="319"/>
        <end position="329"/>
    </location>
</feature>
<comment type="similarity">
    <text evidence="1">Belongs to the HerA family.</text>
</comment>
<dbReference type="InterPro" id="IPR002789">
    <property type="entry name" value="HerA_central"/>
</dbReference>
<sequence length="346" mass="36208">MVVVGRAAERGPTARLGHYRARDGSHGAPVDVDVDRPHAGLVVGKRGSGKTYTLGVLLEELAATEGVAPVVADPMGAFAPLSDAAIDATVVEPRVRADALDPSLWCALLGLDPASGPGSLVWRAATRRETLTGMAEWVDGSDADAATRRAASNHLSLAATWDVFDPTGLSLESLCGGRVTVLDLSGVDRAPANAVLAAVAGTLYDARVAERTPRLPWLLVDEAHAFTDGVAGRALRRLLTRGRHPGVSCWLATQRPSALPSVAVSQADLLLAHRLTSEADVAALVEARPTYLDGGIEGRLPTATGAALVVDDVTESVHHVQVRERRTPHGGESPRVSERVSGAHHN</sequence>
<evidence type="ECO:0000256" key="3">
    <source>
        <dbReference type="ARBA" id="ARBA00048954"/>
    </source>
</evidence>
<dbReference type="EMBL" id="RKLR01000002">
    <property type="protein sequence ID" value="MBX0322882.1"/>
    <property type="molecule type" value="Genomic_DNA"/>
</dbReference>
<evidence type="ECO:0000259" key="6">
    <source>
        <dbReference type="Pfam" id="PF01935"/>
    </source>
</evidence>
<dbReference type="PANTHER" id="PTHR42957:SF1">
    <property type="entry name" value="HELICASE MJ1565-RELATED"/>
    <property type="match status" value="1"/>
</dbReference>
<evidence type="ECO:0000313" key="7">
    <source>
        <dbReference type="EMBL" id="MBX0322882.1"/>
    </source>
</evidence>
<feature type="domain" description="Helicase HerA central" evidence="6">
    <location>
        <begin position="28"/>
        <end position="111"/>
    </location>
</feature>
<dbReference type="PANTHER" id="PTHR42957">
    <property type="entry name" value="HELICASE MJ1565-RELATED"/>
    <property type="match status" value="1"/>
</dbReference>
<comment type="catalytic activity">
    <reaction evidence="2">
        <text>Couples ATP hydrolysis with the unwinding of duplex DNA by translocating in the 3'-5' direction.</text>
        <dbReference type="EC" id="5.6.2.4"/>
    </reaction>
</comment>
<evidence type="ECO:0000256" key="1">
    <source>
        <dbReference type="ARBA" id="ARBA00007816"/>
    </source>
</evidence>
<keyword evidence="8" id="KW-1185">Reference proteome</keyword>
<name>A0AAW4PRG3_9EURY</name>
<dbReference type="GO" id="GO:0043139">
    <property type="term" value="F:5'-3' DNA helicase activity"/>
    <property type="evidence" value="ECO:0007669"/>
    <property type="project" value="UniProtKB-EC"/>
</dbReference>
<reference evidence="7 8" key="1">
    <citation type="submission" date="2021-06" db="EMBL/GenBank/DDBJ databases">
        <title>Halomicroarcula sp. a new haloarchaeum isolated from saline soil.</title>
        <authorList>
            <person name="Duran-Viseras A."/>
            <person name="Sanchez-Porro C."/>
            <person name="Ventosa A."/>
        </authorList>
    </citation>
    <scope>NUCLEOTIDE SEQUENCE [LARGE SCALE GENOMIC DNA]</scope>
    <source>
        <strain evidence="7 8">F13</strain>
    </source>
</reference>
<dbReference type="RefSeq" id="WP_220617860.1">
    <property type="nucleotide sequence ID" value="NZ_RKLR01000002.1"/>
</dbReference>
<evidence type="ECO:0000256" key="5">
    <source>
        <dbReference type="SAM" id="MobiDB-lite"/>
    </source>
</evidence>
<evidence type="ECO:0000313" key="8">
    <source>
        <dbReference type="Proteomes" id="UP001430377"/>
    </source>
</evidence>
<comment type="catalytic activity">
    <reaction evidence="4">
        <text>ATP + H2O = ADP + phosphate + H(+)</text>
        <dbReference type="Rhea" id="RHEA:13065"/>
        <dbReference type="ChEBI" id="CHEBI:15377"/>
        <dbReference type="ChEBI" id="CHEBI:15378"/>
        <dbReference type="ChEBI" id="CHEBI:30616"/>
        <dbReference type="ChEBI" id="CHEBI:43474"/>
        <dbReference type="ChEBI" id="CHEBI:456216"/>
        <dbReference type="EC" id="5.6.2.4"/>
    </reaction>
</comment>
<organism evidence="7 8">
    <name type="scientific">Haloarcula rubra</name>
    <dbReference type="NCBI Taxonomy" id="2487747"/>
    <lineage>
        <taxon>Archaea</taxon>
        <taxon>Methanobacteriati</taxon>
        <taxon>Methanobacteriota</taxon>
        <taxon>Stenosarchaea group</taxon>
        <taxon>Halobacteria</taxon>
        <taxon>Halobacteriales</taxon>
        <taxon>Haloarculaceae</taxon>
        <taxon>Haloarcula</taxon>
    </lineage>
</organism>
<dbReference type="Gene3D" id="3.40.50.300">
    <property type="entry name" value="P-loop containing nucleotide triphosphate hydrolases"/>
    <property type="match status" value="2"/>
</dbReference>
<dbReference type="Proteomes" id="UP001430377">
    <property type="component" value="Unassembled WGS sequence"/>
</dbReference>
<dbReference type="Pfam" id="PF01935">
    <property type="entry name" value="DUF87"/>
    <property type="match status" value="1"/>
</dbReference>
<dbReference type="AlphaFoldDB" id="A0AAW4PRG3"/>
<comment type="catalytic activity">
    <reaction evidence="3">
        <text>ATP + H2O = ADP + phosphate + H(+)</text>
        <dbReference type="Rhea" id="RHEA:13065"/>
        <dbReference type="ChEBI" id="CHEBI:15377"/>
        <dbReference type="ChEBI" id="CHEBI:15378"/>
        <dbReference type="ChEBI" id="CHEBI:30616"/>
        <dbReference type="ChEBI" id="CHEBI:43474"/>
        <dbReference type="ChEBI" id="CHEBI:456216"/>
        <dbReference type="EC" id="5.6.2.3"/>
    </reaction>
</comment>
<protein>
    <submittedName>
        <fullName evidence="7">DUF87 domain-containing protein</fullName>
    </submittedName>
</protein>
<dbReference type="GO" id="GO:0043138">
    <property type="term" value="F:3'-5' DNA helicase activity"/>
    <property type="evidence" value="ECO:0007669"/>
    <property type="project" value="UniProtKB-EC"/>
</dbReference>
<gene>
    <name evidence="7" type="ORF">EGH21_07540</name>
</gene>
<evidence type="ECO:0000256" key="4">
    <source>
        <dbReference type="ARBA" id="ARBA00048988"/>
    </source>
</evidence>
<comment type="caution">
    <text evidence="7">The sequence shown here is derived from an EMBL/GenBank/DDBJ whole genome shotgun (WGS) entry which is preliminary data.</text>
</comment>
<feature type="region of interest" description="Disordered" evidence="5">
    <location>
        <begin position="319"/>
        <end position="346"/>
    </location>
</feature>
<dbReference type="InterPro" id="IPR008571">
    <property type="entry name" value="HerA-like"/>
</dbReference>
<dbReference type="SUPFAM" id="SSF52540">
    <property type="entry name" value="P-loop containing nucleoside triphosphate hydrolases"/>
    <property type="match status" value="1"/>
</dbReference>
<accession>A0AAW4PRG3</accession>
<dbReference type="InterPro" id="IPR027417">
    <property type="entry name" value="P-loop_NTPase"/>
</dbReference>
<evidence type="ECO:0000256" key="2">
    <source>
        <dbReference type="ARBA" id="ARBA00034617"/>
    </source>
</evidence>
<proteinExistence type="inferred from homology"/>